<dbReference type="GeneID" id="76463280"/>
<evidence type="ECO:0000256" key="2">
    <source>
        <dbReference type="ARBA" id="ARBA00022692"/>
    </source>
</evidence>
<dbReference type="OrthoDB" id="6956705at2"/>
<dbReference type="RefSeq" id="WP_011799407.1">
    <property type="nucleotide sequence ID" value="NC_008771.1"/>
</dbReference>
<comment type="subcellular location">
    <subcellularLocation>
        <location evidence="1">Membrane</location>
        <topology evidence="1">Multi-pass membrane protein</topology>
    </subcellularLocation>
</comment>
<dbReference type="Proteomes" id="UP000000374">
    <property type="component" value="Plasmid pVEIS01"/>
</dbReference>
<evidence type="ECO:0000256" key="5">
    <source>
        <dbReference type="SAM" id="Phobius"/>
    </source>
</evidence>
<reference evidence="6 7" key="1">
    <citation type="submission" date="2006-12" db="EMBL/GenBank/DDBJ databases">
        <title>Complete sequence of plasmid pVEIS01 of Verminephrobacter eiseniae EF01-2.</title>
        <authorList>
            <consortium name="US DOE Joint Genome Institute"/>
            <person name="Copeland A."/>
            <person name="Lucas S."/>
            <person name="Lapidus A."/>
            <person name="Barry K."/>
            <person name="Detter J.C."/>
            <person name="Glavina del Rio T."/>
            <person name="Dalin E."/>
            <person name="Tice H."/>
            <person name="Pitluck S."/>
            <person name="Chertkov O."/>
            <person name="Brettin T."/>
            <person name="Bruce D."/>
            <person name="Han C."/>
            <person name="Tapia R."/>
            <person name="Gilna P."/>
            <person name="Schmutz J."/>
            <person name="Larimer F."/>
            <person name="Land M."/>
            <person name="Hauser L."/>
            <person name="Kyrpides N."/>
            <person name="Kim E."/>
            <person name="Stahl D."/>
            <person name="Richardson P."/>
        </authorList>
    </citation>
    <scope>NUCLEOTIDE SEQUENCE [LARGE SCALE GENOMIC DNA]</scope>
    <source>
        <strain evidence="7">EF01-2</strain>
        <plasmid evidence="7">Plasmid pVEIS01</plasmid>
    </source>
</reference>
<dbReference type="Pfam" id="PF04610">
    <property type="entry name" value="TrbL"/>
    <property type="match status" value="1"/>
</dbReference>
<feature type="transmembrane region" description="Helical" evidence="5">
    <location>
        <begin position="25"/>
        <end position="50"/>
    </location>
</feature>
<proteinExistence type="predicted"/>
<sequence>MDEAAPITWLVGEINKIVSSGAGSAASAIATAVTPLAAVGFGIYIILICINYMRGAETEPVIDFGVRCAGFAVIIGLGLNAANYTSTVIPIVTGVGSDLASAVSGGSASAGTLDQLALHYLKILDDGYESASSSGFPWNAGSMLLYFMKYTCILVGLIPFLVAATIAIIIADVGSVLVAMIGPLFFAFLIFPATRQYFSAWLNTALSYALIPVFVAVIATISVGLSKTMLSGSGSLDDVSLKAVFLASMGNLTLLFLLKQVSALASSLSAGGINASMPGSIGTLVSAIKGSAKDIKAMQAGYRATKADGQAVGRWAANKFNSIRKAG</sequence>
<dbReference type="InterPro" id="IPR007688">
    <property type="entry name" value="Conjugal_tfr_TrbL/VirB6"/>
</dbReference>
<evidence type="ECO:0000313" key="6">
    <source>
        <dbReference type="EMBL" id="ABM60710.1"/>
    </source>
</evidence>
<evidence type="ECO:0000256" key="1">
    <source>
        <dbReference type="ARBA" id="ARBA00004141"/>
    </source>
</evidence>
<organism evidence="6 7">
    <name type="scientific">Verminephrobacter eiseniae (strain EF01-2)</name>
    <dbReference type="NCBI Taxonomy" id="391735"/>
    <lineage>
        <taxon>Bacteria</taxon>
        <taxon>Pseudomonadati</taxon>
        <taxon>Pseudomonadota</taxon>
        <taxon>Betaproteobacteria</taxon>
        <taxon>Burkholderiales</taxon>
        <taxon>Comamonadaceae</taxon>
        <taxon>Verminephrobacter</taxon>
    </lineage>
</organism>
<keyword evidence="2 5" id="KW-0812">Transmembrane</keyword>
<dbReference type="AlphaFoldDB" id="A1WSV3"/>
<dbReference type="KEGG" id="vei:Veis_5024"/>
<dbReference type="GO" id="GO:0030255">
    <property type="term" value="P:protein secretion by the type IV secretion system"/>
    <property type="evidence" value="ECO:0007669"/>
    <property type="project" value="InterPro"/>
</dbReference>
<dbReference type="HOGENOM" id="CLU_065797_2_0_4"/>
<feature type="transmembrane region" description="Helical" evidence="5">
    <location>
        <begin position="176"/>
        <end position="193"/>
    </location>
</feature>
<evidence type="ECO:0000256" key="3">
    <source>
        <dbReference type="ARBA" id="ARBA00022989"/>
    </source>
</evidence>
<keyword evidence="4 5" id="KW-0472">Membrane</keyword>
<name>A1WSV3_VEREI</name>
<dbReference type="eggNOG" id="COG3704">
    <property type="taxonomic scope" value="Bacteria"/>
</dbReference>
<accession>A1WSV3</accession>
<evidence type="ECO:0000256" key="4">
    <source>
        <dbReference type="ARBA" id="ARBA00023136"/>
    </source>
</evidence>
<keyword evidence="7" id="KW-1185">Reference proteome</keyword>
<keyword evidence="6" id="KW-0614">Plasmid</keyword>
<protein>
    <submittedName>
        <fullName evidence="6">TrbL/VirB6 plasmid conjugal transfer protein</fullName>
    </submittedName>
</protein>
<keyword evidence="3 5" id="KW-1133">Transmembrane helix</keyword>
<feature type="transmembrane region" description="Helical" evidence="5">
    <location>
        <begin position="239"/>
        <end position="258"/>
    </location>
</feature>
<geneLocation type="plasmid" evidence="6 7">
    <name>pVEIS01</name>
</geneLocation>
<dbReference type="GO" id="GO:0016020">
    <property type="term" value="C:membrane"/>
    <property type="evidence" value="ECO:0007669"/>
    <property type="project" value="UniProtKB-SubCell"/>
</dbReference>
<dbReference type="EMBL" id="CP000543">
    <property type="protein sequence ID" value="ABM60710.1"/>
    <property type="molecule type" value="Genomic_DNA"/>
</dbReference>
<evidence type="ECO:0000313" key="7">
    <source>
        <dbReference type="Proteomes" id="UP000000374"/>
    </source>
</evidence>
<gene>
    <name evidence="6" type="ordered locus">Veis_5024</name>
</gene>
<feature type="transmembrane region" description="Helical" evidence="5">
    <location>
        <begin position="150"/>
        <end position="170"/>
    </location>
</feature>
<feature type="transmembrane region" description="Helical" evidence="5">
    <location>
        <begin position="205"/>
        <end position="227"/>
    </location>
</feature>